<reference evidence="2 3" key="1">
    <citation type="submission" date="2019-04" db="EMBL/GenBank/DDBJ databases">
        <title>High contiguity whole genome sequence and gene annotation resource for two Venturia nashicola isolates.</title>
        <authorList>
            <person name="Prokchorchik M."/>
            <person name="Won K."/>
            <person name="Lee Y."/>
            <person name="Choi E.D."/>
            <person name="Segonzac C."/>
            <person name="Sohn K.H."/>
        </authorList>
    </citation>
    <scope>NUCLEOTIDE SEQUENCE [LARGE SCALE GENOMIC DNA]</scope>
    <source>
        <strain evidence="2 3">PRI2</strain>
    </source>
</reference>
<sequence length="123" mass="13544">MPVATNVTAEDEVGEDGGRWRRALEKGAGEGRWRRALEKGAGEGRWRRTLDAGDWTLDAGDWTLDAGRWPLGRRHGGNLYAPDYSRFKVAMGTQKTPRRGAASHSVLAGRRQLGGNRETNEIG</sequence>
<keyword evidence="3" id="KW-1185">Reference proteome</keyword>
<name>A0A4Z1NLL1_9PEZI</name>
<gene>
    <name evidence="2" type="ORF">E6O75_ATG07941</name>
</gene>
<protein>
    <submittedName>
        <fullName evidence="2">Uncharacterized protein</fullName>
    </submittedName>
</protein>
<dbReference type="EMBL" id="SNSC02000020">
    <property type="protein sequence ID" value="TID15613.1"/>
    <property type="molecule type" value="Genomic_DNA"/>
</dbReference>
<feature type="region of interest" description="Disordered" evidence="1">
    <location>
        <begin position="93"/>
        <end position="123"/>
    </location>
</feature>
<evidence type="ECO:0000313" key="3">
    <source>
        <dbReference type="Proteomes" id="UP000298493"/>
    </source>
</evidence>
<dbReference type="AlphaFoldDB" id="A0A4Z1NLL1"/>
<evidence type="ECO:0000256" key="1">
    <source>
        <dbReference type="SAM" id="MobiDB-lite"/>
    </source>
</evidence>
<dbReference type="Proteomes" id="UP000298493">
    <property type="component" value="Unassembled WGS sequence"/>
</dbReference>
<evidence type="ECO:0000313" key="2">
    <source>
        <dbReference type="EMBL" id="TID15613.1"/>
    </source>
</evidence>
<organism evidence="2 3">
    <name type="scientific">Venturia nashicola</name>
    <dbReference type="NCBI Taxonomy" id="86259"/>
    <lineage>
        <taxon>Eukaryota</taxon>
        <taxon>Fungi</taxon>
        <taxon>Dikarya</taxon>
        <taxon>Ascomycota</taxon>
        <taxon>Pezizomycotina</taxon>
        <taxon>Dothideomycetes</taxon>
        <taxon>Pleosporomycetidae</taxon>
        <taxon>Venturiales</taxon>
        <taxon>Venturiaceae</taxon>
        <taxon>Venturia</taxon>
    </lineage>
</organism>
<comment type="caution">
    <text evidence="2">The sequence shown here is derived from an EMBL/GenBank/DDBJ whole genome shotgun (WGS) entry which is preliminary data.</text>
</comment>
<accession>A0A4Z1NLL1</accession>
<proteinExistence type="predicted"/>